<organism evidence="12 13">
    <name type="scientific">Oerskovia rustica</name>
    <dbReference type="NCBI Taxonomy" id="2762237"/>
    <lineage>
        <taxon>Bacteria</taxon>
        <taxon>Bacillati</taxon>
        <taxon>Actinomycetota</taxon>
        <taxon>Actinomycetes</taxon>
        <taxon>Micrococcales</taxon>
        <taxon>Cellulomonadaceae</taxon>
        <taxon>Oerskovia</taxon>
    </lineage>
</organism>
<accession>A0ABR8RTK2</accession>
<name>A0ABR8RTK2_9CELL</name>
<keyword evidence="4 10" id="KW-0812">Transmembrane</keyword>
<keyword evidence="9 10" id="KW-0739">Sodium transport</keyword>
<dbReference type="InterPro" id="IPR018422">
    <property type="entry name" value="Cation/H_exchanger_CPA1"/>
</dbReference>
<evidence type="ECO:0000259" key="11">
    <source>
        <dbReference type="Pfam" id="PF00999"/>
    </source>
</evidence>
<gene>
    <name evidence="12" type="ORF">H9652_11915</name>
</gene>
<keyword evidence="2 10" id="KW-0813">Transport</keyword>
<feature type="domain" description="Cation/H+ exchanger transmembrane" evidence="11">
    <location>
        <begin position="12"/>
        <end position="403"/>
    </location>
</feature>
<keyword evidence="13" id="KW-1185">Reference proteome</keyword>
<dbReference type="NCBIfam" id="TIGR00831">
    <property type="entry name" value="a_cpa1"/>
    <property type="match status" value="1"/>
</dbReference>
<keyword evidence="8 10" id="KW-0472">Membrane</keyword>
<evidence type="ECO:0000256" key="3">
    <source>
        <dbReference type="ARBA" id="ARBA00022475"/>
    </source>
</evidence>
<feature type="transmembrane region" description="Helical" evidence="10">
    <location>
        <begin position="112"/>
        <end position="135"/>
    </location>
</feature>
<dbReference type="InterPro" id="IPR006153">
    <property type="entry name" value="Cation/H_exchanger_TM"/>
</dbReference>
<sequence>MIGLELVVVLGVVIVVCGILARRTRVADPILLLVAGIALGFVPALRQVHLPPELMLLVFLPVLLYWEAITISLREIRATLRGIVLTSTLLVVVTAAAVAAAAHALGLPWGPAWVLGAAVAPTDATAVGVLARALPRRTVTVLRAESLVNDGTALVLYGVAVGVTVGEETLSAGHVTWLFVLAYGGGITVGLLVAWLAVLARRRIDDPLLGNVVVLLIPFTAYLLAELIEASGVLAVVVCGLVMSQVGPRIGRAATRQQTVAFWSVSTYLINASLFVLVGLEAQSAVRNLVSEDLVTAVVGVAVVCAVILVVRFGFLVLSAYTIRLVDRRPSQRGRRVTNRARAVSTVAGFRGAVSLAAALAVPTTLSSGAPFPDRDLIVFITCGVVATTLVVQGLLLAPTIRWARLPDDDGVARERRLADETAAQEALDALPDVAAALGTDPSVVDRLRGEYEEHLTLLRARDAEGDEGGEPDPAVRLDDEYTELRLALLARKRETVVRLRDQRAIDDTVLRQVQARLDLEEIRLSRGDPAPE</sequence>
<keyword evidence="10" id="KW-0050">Antiport</keyword>
<comment type="function">
    <text evidence="10">Na(+)/H(+) antiporter that extrudes sodium in exchange for external protons.</text>
</comment>
<keyword evidence="3 10" id="KW-1003">Cell membrane</keyword>
<dbReference type="InterPro" id="IPR038770">
    <property type="entry name" value="Na+/solute_symporter_sf"/>
</dbReference>
<dbReference type="PANTHER" id="PTHR10110:SF86">
    <property type="entry name" value="SODIUM_HYDROGEN EXCHANGER 7"/>
    <property type="match status" value="1"/>
</dbReference>
<keyword evidence="7 10" id="KW-0406">Ion transport</keyword>
<dbReference type="RefSeq" id="WP_191796442.1">
    <property type="nucleotide sequence ID" value="NZ_JACSQQ010000018.1"/>
</dbReference>
<protein>
    <submittedName>
        <fullName evidence="12">Na+/H+ antiporter</fullName>
    </submittedName>
</protein>
<feature type="transmembrane region" description="Helical" evidence="10">
    <location>
        <begin position="260"/>
        <end position="282"/>
    </location>
</feature>
<feature type="transmembrane region" description="Helical" evidence="10">
    <location>
        <begin position="207"/>
        <end position="225"/>
    </location>
</feature>
<evidence type="ECO:0000256" key="10">
    <source>
        <dbReference type="RuleBase" id="RU366002"/>
    </source>
</evidence>
<evidence type="ECO:0000256" key="5">
    <source>
        <dbReference type="ARBA" id="ARBA00022989"/>
    </source>
</evidence>
<feature type="transmembrane region" description="Helical" evidence="10">
    <location>
        <begin position="231"/>
        <end position="248"/>
    </location>
</feature>
<dbReference type="Proteomes" id="UP000641803">
    <property type="component" value="Unassembled WGS sequence"/>
</dbReference>
<dbReference type="EMBL" id="JACSQQ010000018">
    <property type="protein sequence ID" value="MBD7951109.1"/>
    <property type="molecule type" value="Genomic_DNA"/>
</dbReference>
<evidence type="ECO:0000256" key="7">
    <source>
        <dbReference type="ARBA" id="ARBA00023065"/>
    </source>
</evidence>
<dbReference type="Pfam" id="PF00999">
    <property type="entry name" value="Na_H_Exchanger"/>
    <property type="match status" value="1"/>
</dbReference>
<feature type="transmembrane region" description="Helical" evidence="10">
    <location>
        <begin position="83"/>
        <end position="106"/>
    </location>
</feature>
<feature type="transmembrane region" description="Helical" evidence="10">
    <location>
        <begin position="177"/>
        <end position="200"/>
    </location>
</feature>
<evidence type="ECO:0000256" key="9">
    <source>
        <dbReference type="ARBA" id="ARBA00023201"/>
    </source>
</evidence>
<dbReference type="Gene3D" id="1.20.1530.20">
    <property type="match status" value="1"/>
</dbReference>
<comment type="similarity">
    <text evidence="10">Belongs to the monovalent cation:proton antiporter 1 (CPA1) transporter (TC 2.A.36) family.</text>
</comment>
<comment type="caution">
    <text evidence="10">Lacks conserved residue(s) required for the propagation of feature annotation.</text>
</comment>
<proteinExistence type="inferred from homology"/>
<keyword evidence="5 10" id="KW-1133">Transmembrane helix</keyword>
<evidence type="ECO:0000256" key="6">
    <source>
        <dbReference type="ARBA" id="ARBA00023053"/>
    </source>
</evidence>
<feature type="transmembrane region" description="Helical" evidence="10">
    <location>
        <begin position="54"/>
        <end position="71"/>
    </location>
</feature>
<evidence type="ECO:0000313" key="12">
    <source>
        <dbReference type="EMBL" id="MBD7951109.1"/>
    </source>
</evidence>
<feature type="transmembrane region" description="Helical" evidence="10">
    <location>
        <begin position="343"/>
        <end position="365"/>
    </location>
</feature>
<comment type="subcellular location">
    <subcellularLocation>
        <location evidence="1 10">Cell membrane</location>
        <topology evidence="1 10">Multi-pass membrane protein</topology>
    </subcellularLocation>
</comment>
<comment type="caution">
    <text evidence="12">The sequence shown here is derived from an EMBL/GenBank/DDBJ whole genome shotgun (WGS) entry which is preliminary data.</text>
</comment>
<feature type="transmembrane region" description="Helical" evidence="10">
    <location>
        <begin position="377"/>
        <end position="398"/>
    </location>
</feature>
<dbReference type="PANTHER" id="PTHR10110">
    <property type="entry name" value="SODIUM/HYDROGEN EXCHANGER"/>
    <property type="match status" value="1"/>
</dbReference>
<feature type="transmembrane region" description="Helical" evidence="10">
    <location>
        <begin position="294"/>
        <end position="323"/>
    </location>
</feature>
<feature type="transmembrane region" description="Helical" evidence="10">
    <location>
        <begin position="6"/>
        <end position="23"/>
    </location>
</feature>
<evidence type="ECO:0000256" key="2">
    <source>
        <dbReference type="ARBA" id="ARBA00022448"/>
    </source>
</evidence>
<evidence type="ECO:0000256" key="4">
    <source>
        <dbReference type="ARBA" id="ARBA00022692"/>
    </source>
</evidence>
<evidence type="ECO:0000313" key="13">
    <source>
        <dbReference type="Proteomes" id="UP000641803"/>
    </source>
</evidence>
<reference evidence="12 13" key="1">
    <citation type="submission" date="2020-08" db="EMBL/GenBank/DDBJ databases">
        <title>A Genomic Blueprint of the Chicken Gut Microbiome.</title>
        <authorList>
            <person name="Gilroy R."/>
            <person name="Ravi A."/>
            <person name="Getino M."/>
            <person name="Pursley I."/>
            <person name="Horton D.L."/>
            <person name="Alikhan N.-F."/>
            <person name="Baker D."/>
            <person name="Gharbi K."/>
            <person name="Hall N."/>
            <person name="Watson M."/>
            <person name="Adriaenssens E.M."/>
            <person name="Foster-Nyarko E."/>
            <person name="Jarju S."/>
            <person name="Secka A."/>
            <person name="Antonio M."/>
            <person name="Oren A."/>
            <person name="Chaudhuri R."/>
            <person name="La Ragione R.M."/>
            <person name="Hildebrand F."/>
            <person name="Pallen M.J."/>
        </authorList>
    </citation>
    <scope>NUCLEOTIDE SEQUENCE [LARGE SCALE GENOMIC DNA]</scope>
    <source>
        <strain evidence="12 13">Sa4CUA1</strain>
    </source>
</reference>
<feature type="transmembrane region" description="Helical" evidence="10">
    <location>
        <begin position="147"/>
        <end position="165"/>
    </location>
</feature>
<dbReference type="InterPro" id="IPR004705">
    <property type="entry name" value="Cation/H_exchanger_CPA1_bac"/>
</dbReference>
<evidence type="ECO:0000256" key="1">
    <source>
        <dbReference type="ARBA" id="ARBA00004651"/>
    </source>
</evidence>
<keyword evidence="6 10" id="KW-0915">Sodium</keyword>
<feature type="transmembrane region" description="Helical" evidence="10">
    <location>
        <begin position="30"/>
        <end position="48"/>
    </location>
</feature>
<evidence type="ECO:0000256" key="8">
    <source>
        <dbReference type="ARBA" id="ARBA00023136"/>
    </source>
</evidence>